<dbReference type="OrthoDB" id="6151406at2759"/>
<dbReference type="Pfam" id="PF13895">
    <property type="entry name" value="Ig_2"/>
    <property type="match status" value="3"/>
</dbReference>
<evidence type="ECO:0000313" key="5">
    <source>
        <dbReference type="Proteomes" id="UP000515159"/>
    </source>
</evidence>
<dbReference type="PROSITE" id="PS50835">
    <property type="entry name" value="IG_LIKE"/>
    <property type="match status" value="4"/>
</dbReference>
<evidence type="ECO:0000256" key="1">
    <source>
        <dbReference type="ARBA" id="ARBA00023157"/>
    </source>
</evidence>
<dbReference type="GO" id="GO:0002764">
    <property type="term" value="P:immune response-regulating signaling pathway"/>
    <property type="evidence" value="ECO:0007669"/>
    <property type="project" value="TreeGrafter"/>
</dbReference>
<dbReference type="InParanoid" id="A0A6P8PBJ1"/>
<proteinExistence type="predicted"/>
<feature type="signal peptide" evidence="3">
    <location>
        <begin position="1"/>
        <end position="18"/>
    </location>
</feature>
<dbReference type="SUPFAM" id="SSF48726">
    <property type="entry name" value="Immunoglobulin"/>
    <property type="match status" value="4"/>
</dbReference>
<evidence type="ECO:0000256" key="2">
    <source>
        <dbReference type="SAM" id="Phobius"/>
    </source>
</evidence>
<dbReference type="RefSeq" id="XP_033781149.1">
    <property type="nucleotide sequence ID" value="XM_033925258.1"/>
</dbReference>
<reference evidence="6" key="1">
    <citation type="submission" date="2025-08" db="UniProtKB">
        <authorList>
            <consortium name="RefSeq"/>
        </authorList>
    </citation>
    <scope>IDENTIFICATION</scope>
</reference>
<dbReference type="Proteomes" id="UP000515159">
    <property type="component" value="Chromosome 16"/>
</dbReference>
<gene>
    <name evidence="6" type="primary">LOC117350726</name>
</gene>
<keyword evidence="2" id="KW-0472">Membrane</keyword>
<keyword evidence="3" id="KW-0732">Signal</keyword>
<keyword evidence="2" id="KW-1133">Transmembrane helix</keyword>
<sequence length="489" mass="53591">MLPSISTLVLVSLNGCLALAVKDLPAAPSLSFTAGYVVYMTGEPATLRCSVSRTQTVLGYQFHKDGGKVTEGHLTPSQGIYSITSVNKGTAGSYSCTYWTLDAGETVLSRESQAIVLYVIDHLPTPVLSLEPPSSIYISGEPVTLRCVHAKVDSITEYHFFKDGADALREGRSPSDSTYRIRKATGSMEGWYSCLYRSETRGRAIRSMESPRQFFSVTAQPPAPSIALHPEYPVYITEEPVTLSCASPGLATVTGYRFYKDGREVTERSSFSQRNYFISGVTSSTAGTYSCIYWISERGRDVPALPSTLVTVVVIEPLHPPVFFLTPSNGRIEDGDNLILTCSILPNFKKIIMLFTRNGEVIRHDQSLNRTESNVRFSFRVSKGNASHEGNYSCYYIADIHGRMLTSPQSNSQQVTVEARKLLWLMLIGLAASLGLILTVFLVIILCQMLCARKGSKTEKPSSPLNEDGEIAYTALTVSTLTSTRSAPI</sequence>
<evidence type="ECO:0000256" key="3">
    <source>
        <dbReference type="SAM" id="SignalP"/>
    </source>
</evidence>
<dbReference type="Gene3D" id="2.60.40.10">
    <property type="entry name" value="Immunoglobulins"/>
    <property type="match status" value="4"/>
</dbReference>
<evidence type="ECO:0000259" key="4">
    <source>
        <dbReference type="PROSITE" id="PS50835"/>
    </source>
</evidence>
<dbReference type="PANTHER" id="PTHR11738:SF186">
    <property type="entry name" value="OSTEOCLAST-ASSOCIATED IMMUNOGLOBULIN-LIKE RECEPTOR"/>
    <property type="match status" value="1"/>
</dbReference>
<organism evidence="5 6">
    <name type="scientific">Geotrypetes seraphini</name>
    <name type="common">Gaboon caecilian</name>
    <name type="synonym">Caecilia seraphini</name>
    <dbReference type="NCBI Taxonomy" id="260995"/>
    <lineage>
        <taxon>Eukaryota</taxon>
        <taxon>Metazoa</taxon>
        <taxon>Chordata</taxon>
        <taxon>Craniata</taxon>
        <taxon>Vertebrata</taxon>
        <taxon>Euteleostomi</taxon>
        <taxon>Amphibia</taxon>
        <taxon>Gymnophiona</taxon>
        <taxon>Geotrypetes</taxon>
    </lineage>
</organism>
<feature type="domain" description="Ig-like" evidence="4">
    <location>
        <begin position="224"/>
        <end position="291"/>
    </location>
</feature>
<keyword evidence="5" id="KW-1185">Reference proteome</keyword>
<protein>
    <submittedName>
        <fullName evidence="6">Fc receptor-like protein 5</fullName>
    </submittedName>
</protein>
<feature type="domain" description="Ig-like" evidence="4">
    <location>
        <begin position="126"/>
        <end position="194"/>
    </location>
</feature>
<dbReference type="KEGG" id="gsh:117350726"/>
<dbReference type="Pfam" id="PF13927">
    <property type="entry name" value="Ig_3"/>
    <property type="match status" value="1"/>
</dbReference>
<feature type="domain" description="Ig-like" evidence="4">
    <location>
        <begin position="321"/>
        <end position="394"/>
    </location>
</feature>
<name>A0A6P8PBJ1_GEOSA</name>
<keyword evidence="1" id="KW-1015">Disulfide bond</keyword>
<feature type="transmembrane region" description="Helical" evidence="2">
    <location>
        <begin position="422"/>
        <end position="447"/>
    </location>
</feature>
<evidence type="ECO:0000313" key="6">
    <source>
        <dbReference type="RefSeq" id="XP_033781149.1"/>
    </source>
</evidence>
<dbReference type="InterPro" id="IPR007110">
    <property type="entry name" value="Ig-like_dom"/>
</dbReference>
<dbReference type="GeneID" id="117350726"/>
<feature type="chain" id="PRO_5028385976" evidence="3">
    <location>
        <begin position="19"/>
        <end position="489"/>
    </location>
</feature>
<dbReference type="SMART" id="SM00409">
    <property type="entry name" value="IG"/>
    <property type="match status" value="4"/>
</dbReference>
<dbReference type="AlphaFoldDB" id="A0A6P8PBJ1"/>
<dbReference type="PANTHER" id="PTHR11738">
    <property type="entry name" value="MHC CLASS I NK CELL RECEPTOR"/>
    <property type="match status" value="1"/>
</dbReference>
<dbReference type="InterPro" id="IPR013783">
    <property type="entry name" value="Ig-like_fold"/>
</dbReference>
<feature type="domain" description="Ig-like" evidence="4">
    <location>
        <begin position="28"/>
        <end position="97"/>
    </location>
</feature>
<dbReference type="FunCoup" id="A0A6P8PBJ1">
    <property type="interactions" value="955"/>
</dbReference>
<dbReference type="InterPro" id="IPR036179">
    <property type="entry name" value="Ig-like_dom_sf"/>
</dbReference>
<keyword evidence="2" id="KW-0812">Transmembrane</keyword>
<accession>A0A6P8PBJ1</accession>
<dbReference type="InterPro" id="IPR003599">
    <property type="entry name" value="Ig_sub"/>
</dbReference>
<dbReference type="InterPro" id="IPR050412">
    <property type="entry name" value="Ig-like_Receptors_ImmuneReg"/>
</dbReference>